<dbReference type="Pfam" id="PF06725">
    <property type="entry name" value="3D"/>
    <property type="match status" value="1"/>
</dbReference>
<feature type="chain" id="PRO_5039170303" description="3D domain-containing protein" evidence="2">
    <location>
        <begin position="26"/>
        <end position="225"/>
    </location>
</feature>
<dbReference type="EMBL" id="CP026118">
    <property type="protein sequence ID" value="QAS53854.1"/>
    <property type="molecule type" value="Genomic_DNA"/>
</dbReference>
<feature type="domain" description="3D" evidence="3">
    <location>
        <begin position="134"/>
        <end position="195"/>
    </location>
</feature>
<dbReference type="RefSeq" id="WP_128526125.1">
    <property type="nucleotide sequence ID" value="NZ_CP026118.1"/>
</dbReference>
<dbReference type="KEGG" id="hli:HLI_17365"/>
<dbReference type="PANTHER" id="PTHR39160">
    <property type="entry name" value="CELL WALL-BINDING PROTEIN YOCH"/>
    <property type="match status" value="1"/>
</dbReference>
<dbReference type="OrthoDB" id="9798935at2"/>
<dbReference type="InterPro" id="IPR036908">
    <property type="entry name" value="RlpA-like_sf"/>
</dbReference>
<dbReference type="PANTHER" id="PTHR39160:SF4">
    <property type="entry name" value="RESUSCITATION-PROMOTING FACTOR RPFB"/>
    <property type="match status" value="1"/>
</dbReference>
<dbReference type="CDD" id="cd22786">
    <property type="entry name" value="DPBB_YuiC-like"/>
    <property type="match status" value="1"/>
</dbReference>
<evidence type="ECO:0000313" key="4">
    <source>
        <dbReference type="EMBL" id="QAS53854.1"/>
    </source>
</evidence>
<dbReference type="GO" id="GO:0004553">
    <property type="term" value="F:hydrolase activity, hydrolyzing O-glycosyl compounds"/>
    <property type="evidence" value="ECO:0007669"/>
    <property type="project" value="InterPro"/>
</dbReference>
<reference evidence="4 5" key="1">
    <citation type="submission" date="2018-01" db="EMBL/GenBank/DDBJ databases">
        <title>The whole genome sequencing and assembly of Halobacillus litoralis ERB031 strain.</title>
        <authorList>
            <person name="Lee S.-J."/>
            <person name="Park M.-K."/>
            <person name="Kim J.-Y."/>
            <person name="Lee Y.-J."/>
            <person name="Yi H."/>
            <person name="Bahn Y.-S."/>
            <person name="Kim J.F."/>
            <person name="Lee D.-W."/>
        </authorList>
    </citation>
    <scope>NUCLEOTIDE SEQUENCE [LARGE SCALE GENOMIC DNA]</scope>
    <source>
        <strain evidence="4 5">ERB 031</strain>
    </source>
</reference>
<proteinExistence type="predicted"/>
<dbReference type="AlphaFoldDB" id="A0A410MGJ9"/>
<dbReference type="GO" id="GO:0009254">
    <property type="term" value="P:peptidoglycan turnover"/>
    <property type="evidence" value="ECO:0007669"/>
    <property type="project" value="InterPro"/>
</dbReference>
<evidence type="ECO:0000259" key="3">
    <source>
        <dbReference type="Pfam" id="PF06725"/>
    </source>
</evidence>
<dbReference type="SUPFAM" id="SSF50685">
    <property type="entry name" value="Barwin-like endoglucanases"/>
    <property type="match status" value="1"/>
</dbReference>
<gene>
    <name evidence="4" type="ORF">HLI_17365</name>
</gene>
<dbReference type="InterPro" id="IPR051933">
    <property type="entry name" value="Resuscitation_pf_RpfB"/>
</dbReference>
<organism evidence="4 5">
    <name type="scientific">Halobacillus litoralis</name>
    <dbReference type="NCBI Taxonomy" id="45668"/>
    <lineage>
        <taxon>Bacteria</taxon>
        <taxon>Bacillati</taxon>
        <taxon>Bacillota</taxon>
        <taxon>Bacilli</taxon>
        <taxon>Bacillales</taxon>
        <taxon>Bacillaceae</taxon>
        <taxon>Halobacillus</taxon>
    </lineage>
</organism>
<sequence>MKKYSKHVFFTLLFLLAFYSTFSNVTNLSVTDFDEWLAAKFNSASLDGSALEDKNQELDEKSLNVKKAKQRYVSSSVIEAVQTLEDSIDLTQYSSHEVTATGYTAGIESTGKTPEHPNYGITFSGVNVKRDLYSTIAADLDLFPIGTVLFIPGYGYGVVADIGGAIKGNKLDLYFPTVEEVYDQWGKKTIDVYVIEKGSGELTEEDLEKLNQNEALQVFRSQMKQ</sequence>
<evidence type="ECO:0000256" key="2">
    <source>
        <dbReference type="SAM" id="SignalP"/>
    </source>
</evidence>
<dbReference type="InterPro" id="IPR010611">
    <property type="entry name" value="3D_dom"/>
</dbReference>
<accession>A0A410MGJ9</accession>
<evidence type="ECO:0000313" key="5">
    <source>
        <dbReference type="Proteomes" id="UP000287756"/>
    </source>
</evidence>
<dbReference type="GO" id="GO:0019867">
    <property type="term" value="C:outer membrane"/>
    <property type="evidence" value="ECO:0007669"/>
    <property type="project" value="InterPro"/>
</dbReference>
<feature type="signal peptide" evidence="2">
    <location>
        <begin position="1"/>
        <end position="25"/>
    </location>
</feature>
<name>A0A410MGJ9_9BACI</name>
<keyword evidence="1 2" id="KW-0732">Signal</keyword>
<dbReference type="Gene3D" id="2.40.40.10">
    <property type="entry name" value="RlpA-like domain"/>
    <property type="match status" value="1"/>
</dbReference>
<evidence type="ECO:0000256" key="1">
    <source>
        <dbReference type="ARBA" id="ARBA00022729"/>
    </source>
</evidence>
<dbReference type="Proteomes" id="UP000287756">
    <property type="component" value="Chromosome"/>
</dbReference>
<protein>
    <recommendedName>
        <fullName evidence="3">3D domain-containing protein</fullName>
    </recommendedName>
</protein>